<sequence>MGDGHLKLPVTKFMLQEFMSICSAAAGSGLPHSGSVSRESALFFFGERVGKEERGLRSSNARLALIRTKLNFGSEGHLRGDGQWLSPLPFHIYKVTGNIKARYLLLGLVDNIVPPCDANCDCRTLQTWEDRRIGLDHLKIFAMKNFSGTPDETYVIRQIVENAKVLRKVSLVFSVGANPTEEFLYNLHTLAPSSCIVRNALFLKLIYLSALRNLVDE</sequence>
<name>A0A5J9VRG3_9POAL</name>
<proteinExistence type="predicted"/>
<dbReference type="EMBL" id="RWGY01000007">
    <property type="protein sequence ID" value="TVU38749.1"/>
    <property type="molecule type" value="Genomic_DNA"/>
</dbReference>
<dbReference type="Proteomes" id="UP000324897">
    <property type="component" value="Chromosome 4"/>
</dbReference>
<comment type="caution">
    <text evidence="2">The sequence shown here is derived from an EMBL/GenBank/DDBJ whole genome shotgun (WGS) entry which is preliminary data.</text>
</comment>
<gene>
    <name evidence="2" type="ORF">EJB05_12135</name>
</gene>
<organism evidence="2 3">
    <name type="scientific">Eragrostis curvula</name>
    <name type="common">weeping love grass</name>
    <dbReference type="NCBI Taxonomy" id="38414"/>
    <lineage>
        <taxon>Eukaryota</taxon>
        <taxon>Viridiplantae</taxon>
        <taxon>Streptophyta</taxon>
        <taxon>Embryophyta</taxon>
        <taxon>Tracheophyta</taxon>
        <taxon>Spermatophyta</taxon>
        <taxon>Magnoliopsida</taxon>
        <taxon>Liliopsida</taxon>
        <taxon>Poales</taxon>
        <taxon>Poaceae</taxon>
        <taxon>PACMAD clade</taxon>
        <taxon>Chloridoideae</taxon>
        <taxon>Eragrostideae</taxon>
        <taxon>Eragrostidinae</taxon>
        <taxon>Eragrostis</taxon>
    </lineage>
</organism>
<accession>A0A5J9VRG3</accession>
<evidence type="ECO:0000313" key="3">
    <source>
        <dbReference type="Proteomes" id="UP000324897"/>
    </source>
</evidence>
<protein>
    <recommendedName>
        <fullName evidence="1">FBD domain-containing protein</fullName>
    </recommendedName>
</protein>
<evidence type="ECO:0000259" key="1">
    <source>
        <dbReference type="Pfam" id="PF08387"/>
    </source>
</evidence>
<evidence type="ECO:0000313" key="2">
    <source>
        <dbReference type="EMBL" id="TVU38749.1"/>
    </source>
</evidence>
<dbReference type="InterPro" id="IPR006566">
    <property type="entry name" value="FBD"/>
</dbReference>
<dbReference type="Gramene" id="TVU38749">
    <property type="protein sequence ID" value="TVU38749"/>
    <property type="gene ID" value="EJB05_12135"/>
</dbReference>
<feature type="non-terminal residue" evidence="2">
    <location>
        <position position="1"/>
    </location>
</feature>
<keyword evidence="3" id="KW-1185">Reference proteome</keyword>
<dbReference type="Pfam" id="PF08387">
    <property type="entry name" value="FBD"/>
    <property type="match status" value="1"/>
</dbReference>
<feature type="domain" description="FBD" evidence="1">
    <location>
        <begin position="136"/>
        <end position="171"/>
    </location>
</feature>
<reference evidence="2 3" key="1">
    <citation type="journal article" date="2019" name="Sci. Rep.">
        <title>A high-quality genome of Eragrostis curvula grass provides insights into Poaceae evolution and supports new strategies to enhance forage quality.</title>
        <authorList>
            <person name="Carballo J."/>
            <person name="Santos B.A.C.M."/>
            <person name="Zappacosta D."/>
            <person name="Garbus I."/>
            <person name="Selva J.P."/>
            <person name="Gallo C.A."/>
            <person name="Diaz A."/>
            <person name="Albertini E."/>
            <person name="Caccamo M."/>
            <person name="Echenique V."/>
        </authorList>
    </citation>
    <scope>NUCLEOTIDE SEQUENCE [LARGE SCALE GENOMIC DNA]</scope>
    <source>
        <strain evidence="3">cv. Victoria</strain>
        <tissue evidence="2">Leaf</tissue>
    </source>
</reference>
<dbReference type="AlphaFoldDB" id="A0A5J9VRG3"/>